<reference evidence="3" key="1">
    <citation type="journal article" date="2017" name="Cell">
        <title>Insights into land plant evolution garnered from the Marchantia polymorpha genome.</title>
        <authorList>
            <person name="Bowman J.L."/>
            <person name="Kohchi T."/>
            <person name="Yamato K.T."/>
            <person name="Jenkins J."/>
            <person name="Shu S."/>
            <person name="Ishizaki K."/>
            <person name="Yamaoka S."/>
            <person name="Nishihama R."/>
            <person name="Nakamura Y."/>
            <person name="Berger F."/>
            <person name="Adam C."/>
            <person name="Aki S.S."/>
            <person name="Althoff F."/>
            <person name="Araki T."/>
            <person name="Arteaga-Vazquez M.A."/>
            <person name="Balasubrmanian S."/>
            <person name="Barry K."/>
            <person name="Bauer D."/>
            <person name="Boehm C.R."/>
            <person name="Briginshaw L."/>
            <person name="Caballero-Perez J."/>
            <person name="Catarino B."/>
            <person name="Chen F."/>
            <person name="Chiyoda S."/>
            <person name="Chovatia M."/>
            <person name="Davies K.M."/>
            <person name="Delmans M."/>
            <person name="Demura T."/>
            <person name="Dierschke T."/>
            <person name="Dolan L."/>
            <person name="Dorantes-Acosta A.E."/>
            <person name="Eklund D.M."/>
            <person name="Florent S.N."/>
            <person name="Flores-Sandoval E."/>
            <person name="Fujiyama A."/>
            <person name="Fukuzawa H."/>
            <person name="Galik B."/>
            <person name="Grimanelli D."/>
            <person name="Grimwood J."/>
            <person name="Grossniklaus U."/>
            <person name="Hamada T."/>
            <person name="Haseloff J."/>
            <person name="Hetherington A.J."/>
            <person name="Higo A."/>
            <person name="Hirakawa Y."/>
            <person name="Hundley H.N."/>
            <person name="Ikeda Y."/>
            <person name="Inoue K."/>
            <person name="Inoue S.I."/>
            <person name="Ishida S."/>
            <person name="Jia Q."/>
            <person name="Kakita M."/>
            <person name="Kanazawa T."/>
            <person name="Kawai Y."/>
            <person name="Kawashima T."/>
            <person name="Kennedy M."/>
            <person name="Kinose K."/>
            <person name="Kinoshita T."/>
            <person name="Kohara Y."/>
            <person name="Koide E."/>
            <person name="Komatsu K."/>
            <person name="Kopischke S."/>
            <person name="Kubo M."/>
            <person name="Kyozuka J."/>
            <person name="Lagercrantz U."/>
            <person name="Lin S.S."/>
            <person name="Lindquist E."/>
            <person name="Lipzen A.M."/>
            <person name="Lu C.W."/>
            <person name="De Luna E."/>
            <person name="Martienssen R.A."/>
            <person name="Minamino N."/>
            <person name="Mizutani M."/>
            <person name="Mizutani M."/>
            <person name="Mochizuki N."/>
            <person name="Monte I."/>
            <person name="Mosher R."/>
            <person name="Nagasaki H."/>
            <person name="Nakagami H."/>
            <person name="Naramoto S."/>
            <person name="Nishitani K."/>
            <person name="Ohtani M."/>
            <person name="Okamoto T."/>
            <person name="Okumura M."/>
            <person name="Phillips J."/>
            <person name="Pollak B."/>
            <person name="Reinders A."/>
            <person name="Rovekamp M."/>
            <person name="Sano R."/>
            <person name="Sawa S."/>
            <person name="Schmid M.W."/>
            <person name="Shirakawa M."/>
            <person name="Solano R."/>
            <person name="Spunde A."/>
            <person name="Suetsugu N."/>
            <person name="Sugano S."/>
            <person name="Sugiyama A."/>
            <person name="Sun R."/>
            <person name="Suzuki Y."/>
            <person name="Takenaka M."/>
            <person name="Takezawa D."/>
            <person name="Tomogane H."/>
            <person name="Tsuzuki M."/>
            <person name="Ueda T."/>
            <person name="Umeda M."/>
            <person name="Ward J.M."/>
            <person name="Watanabe Y."/>
            <person name="Yazaki K."/>
            <person name="Yokoyama R."/>
            <person name="Yoshitake Y."/>
            <person name="Yotsui I."/>
            <person name="Zachgo S."/>
            <person name="Schmutz J."/>
        </authorList>
    </citation>
    <scope>NUCLEOTIDE SEQUENCE [LARGE SCALE GENOMIC DNA]</scope>
    <source>
        <strain evidence="3">Tak-1</strain>
    </source>
</reference>
<feature type="region of interest" description="Disordered" evidence="1">
    <location>
        <begin position="47"/>
        <end position="70"/>
    </location>
</feature>
<evidence type="ECO:0000313" key="2">
    <source>
        <dbReference type="EMBL" id="PTQ39283.1"/>
    </source>
</evidence>
<proteinExistence type="predicted"/>
<accession>A0A2R6WZK0</accession>
<protein>
    <submittedName>
        <fullName evidence="2">Uncharacterized protein</fullName>
    </submittedName>
</protein>
<evidence type="ECO:0000256" key="1">
    <source>
        <dbReference type="SAM" id="MobiDB-lite"/>
    </source>
</evidence>
<dbReference type="EMBL" id="KZ772718">
    <property type="protein sequence ID" value="PTQ39283.1"/>
    <property type="molecule type" value="Genomic_DNA"/>
</dbReference>
<sequence>MMPQGTGSITFDGMLVTFRELSAGQIKPIEPSTEAYEGERSNYLRKSATDKLGSQNNNPYQYAASRQFHT</sequence>
<dbReference type="AlphaFoldDB" id="A0A2R6WZK0"/>
<dbReference type="Gramene" id="Mp7g00280.1">
    <property type="protein sequence ID" value="Mp7g00280.1.cds1"/>
    <property type="gene ID" value="Mp7g00280"/>
</dbReference>
<gene>
    <name evidence="2" type="ORF">MARPO_0046s0096</name>
</gene>
<keyword evidence="3" id="KW-1185">Reference proteome</keyword>
<name>A0A2R6WZK0_MARPO</name>
<evidence type="ECO:0000313" key="3">
    <source>
        <dbReference type="Proteomes" id="UP000244005"/>
    </source>
</evidence>
<organism evidence="2 3">
    <name type="scientific">Marchantia polymorpha</name>
    <name type="common">Common liverwort</name>
    <name type="synonym">Marchantia aquatica</name>
    <dbReference type="NCBI Taxonomy" id="3197"/>
    <lineage>
        <taxon>Eukaryota</taxon>
        <taxon>Viridiplantae</taxon>
        <taxon>Streptophyta</taxon>
        <taxon>Embryophyta</taxon>
        <taxon>Marchantiophyta</taxon>
        <taxon>Marchantiopsida</taxon>
        <taxon>Marchantiidae</taxon>
        <taxon>Marchantiales</taxon>
        <taxon>Marchantiaceae</taxon>
        <taxon>Marchantia</taxon>
    </lineage>
</organism>
<dbReference type="Proteomes" id="UP000244005">
    <property type="component" value="Unassembled WGS sequence"/>
</dbReference>